<reference evidence="9 10" key="1">
    <citation type="submission" date="2023-03" db="EMBL/GenBank/DDBJ databases">
        <title>Bacillus Genome Sequencing.</title>
        <authorList>
            <person name="Dunlap C."/>
        </authorList>
    </citation>
    <scope>NUCLEOTIDE SEQUENCE [LARGE SCALE GENOMIC DNA]</scope>
    <source>
        <strain evidence="9 10">B-14544</strain>
    </source>
</reference>
<keyword evidence="3" id="KW-1003">Cell membrane</keyword>
<sequence>MDHLGVLYEEHFWKNIEIYLRLIISALLGMFIGWDRSAKNKPAGLKTFTYVSVSCTLITLVSIYSAEIFGGSNANNRMDPMRLAAQIVSGLGFLGAGLIIKDGLQVKGLTSAAMIFFAGGVGIGIGAGFYGLVFTSVLITFLLAKISQIIEHRHPMTLDKEEGKRGYHSSSG</sequence>
<evidence type="ECO:0000313" key="9">
    <source>
        <dbReference type="EMBL" id="MED3561923.1"/>
    </source>
</evidence>
<dbReference type="PRINTS" id="PR01837">
    <property type="entry name" value="MGTCSAPBPROT"/>
</dbReference>
<accession>A0ABU6N7B3</accession>
<evidence type="ECO:0000256" key="6">
    <source>
        <dbReference type="ARBA" id="ARBA00023136"/>
    </source>
</evidence>
<evidence type="ECO:0000256" key="3">
    <source>
        <dbReference type="ARBA" id="ARBA00022475"/>
    </source>
</evidence>
<name>A0ABU6N7B3_9BACI</name>
<evidence type="ECO:0000259" key="8">
    <source>
        <dbReference type="Pfam" id="PF02308"/>
    </source>
</evidence>
<feature type="transmembrane region" description="Helical" evidence="7">
    <location>
        <begin position="47"/>
        <end position="69"/>
    </location>
</feature>
<evidence type="ECO:0000256" key="5">
    <source>
        <dbReference type="ARBA" id="ARBA00022989"/>
    </source>
</evidence>
<keyword evidence="6 7" id="KW-0472">Membrane</keyword>
<dbReference type="PANTHER" id="PTHR33778:SF1">
    <property type="entry name" value="MAGNESIUM TRANSPORTER YHID-RELATED"/>
    <property type="match status" value="1"/>
</dbReference>
<evidence type="ECO:0000256" key="7">
    <source>
        <dbReference type="SAM" id="Phobius"/>
    </source>
</evidence>
<dbReference type="Proteomes" id="UP001330749">
    <property type="component" value="Unassembled WGS sequence"/>
</dbReference>
<feature type="transmembrane region" description="Helical" evidence="7">
    <location>
        <begin position="112"/>
        <end position="144"/>
    </location>
</feature>
<gene>
    <name evidence="9" type="ORF">P4447_05275</name>
</gene>
<keyword evidence="4 7" id="KW-0812">Transmembrane</keyword>
<evidence type="ECO:0000313" key="10">
    <source>
        <dbReference type="Proteomes" id="UP001330749"/>
    </source>
</evidence>
<comment type="subcellular location">
    <subcellularLocation>
        <location evidence="1">Cell membrane</location>
        <topology evidence="1">Multi-pass membrane protein</topology>
    </subcellularLocation>
</comment>
<feature type="domain" description="MgtC/SapB/SrpB/YhiD N-terminal" evidence="8">
    <location>
        <begin position="22"/>
        <end position="151"/>
    </location>
</feature>
<dbReference type="RefSeq" id="WP_071354983.1">
    <property type="nucleotide sequence ID" value="NZ_JARMQG010000058.1"/>
</dbReference>
<proteinExistence type="inferred from homology"/>
<feature type="transmembrane region" description="Helical" evidence="7">
    <location>
        <begin position="18"/>
        <end position="35"/>
    </location>
</feature>
<feature type="transmembrane region" description="Helical" evidence="7">
    <location>
        <begin position="81"/>
        <end position="100"/>
    </location>
</feature>
<evidence type="ECO:0000256" key="1">
    <source>
        <dbReference type="ARBA" id="ARBA00004651"/>
    </source>
</evidence>
<comment type="caution">
    <text evidence="9">The sequence shown here is derived from an EMBL/GenBank/DDBJ whole genome shotgun (WGS) entry which is preliminary data.</text>
</comment>
<dbReference type="Pfam" id="PF02308">
    <property type="entry name" value="MgtC"/>
    <property type="match status" value="1"/>
</dbReference>
<dbReference type="InterPro" id="IPR049177">
    <property type="entry name" value="MgtC_SapB_SrpB_YhiD_N"/>
</dbReference>
<organism evidence="9 10">
    <name type="scientific">Bacillus xiapuensis</name>
    <dbReference type="NCBI Taxonomy" id="2014075"/>
    <lineage>
        <taxon>Bacteria</taxon>
        <taxon>Bacillati</taxon>
        <taxon>Bacillota</taxon>
        <taxon>Bacilli</taxon>
        <taxon>Bacillales</taxon>
        <taxon>Bacillaceae</taxon>
        <taxon>Bacillus</taxon>
    </lineage>
</organism>
<keyword evidence="10" id="KW-1185">Reference proteome</keyword>
<dbReference type="PANTHER" id="PTHR33778">
    <property type="entry name" value="PROTEIN MGTC"/>
    <property type="match status" value="1"/>
</dbReference>
<evidence type="ECO:0000256" key="2">
    <source>
        <dbReference type="ARBA" id="ARBA00009298"/>
    </source>
</evidence>
<comment type="similarity">
    <text evidence="2">Belongs to the MgtC/SapB family.</text>
</comment>
<keyword evidence="5 7" id="KW-1133">Transmembrane helix</keyword>
<evidence type="ECO:0000256" key="4">
    <source>
        <dbReference type="ARBA" id="ARBA00022692"/>
    </source>
</evidence>
<dbReference type="InterPro" id="IPR003416">
    <property type="entry name" value="MgtC/SapB/SrpB/YhiD_fam"/>
</dbReference>
<protein>
    <submittedName>
        <fullName evidence="9">MgtC/SapB family protein</fullName>
    </submittedName>
</protein>
<dbReference type="EMBL" id="JARMQG010000058">
    <property type="protein sequence ID" value="MED3561923.1"/>
    <property type="molecule type" value="Genomic_DNA"/>
</dbReference>